<evidence type="ECO:0000256" key="5">
    <source>
        <dbReference type="ARBA" id="ARBA00023242"/>
    </source>
</evidence>
<name>M3S8Z0_ENTH1</name>
<keyword evidence="3" id="KW-0813">Transport</keyword>
<dbReference type="AlphaFoldDB" id="M3S8Z0"/>
<evidence type="ECO:0000313" key="8">
    <source>
        <dbReference type="EMBL" id="EMH75484.1"/>
    </source>
</evidence>
<dbReference type="InterPro" id="IPR001611">
    <property type="entry name" value="Leu-rich_rpt"/>
</dbReference>
<evidence type="ECO:0000313" key="9">
    <source>
        <dbReference type="Proteomes" id="UP000030781"/>
    </source>
</evidence>
<evidence type="ECO:0000256" key="4">
    <source>
        <dbReference type="ARBA" id="ARBA00022816"/>
    </source>
</evidence>
<dbReference type="SUPFAM" id="SSF54427">
    <property type="entry name" value="NTF2-like"/>
    <property type="match status" value="1"/>
</dbReference>
<feature type="domain" description="NTF2" evidence="7">
    <location>
        <begin position="307"/>
        <end position="453"/>
    </location>
</feature>
<reference evidence="8 9" key="1">
    <citation type="submission" date="2013-01" db="EMBL/GenBank/DDBJ databases">
        <authorList>
            <person name="Hannick L."/>
            <person name="Zafar N."/>
            <person name="Lorenzi H."/>
            <person name="Ali I.A."/>
            <person name="Petri W.P."/>
            <person name="Caler E."/>
        </authorList>
    </citation>
    <scope>NUCLEOTIDE SEQUENCE [LARGE SCALE GENOMIC DNA]</scope>
    <source>
        <strain evidence="9">HM3:IMSS-B</strain>
    </source>
</reference>
<evidence type="ECO:0000256" key="2">
    <source>
        <dbReference type="ARBA" id="ARBA00009285"/>
    </source>
</evidence>
<protein>
    <recommendedName>
        <fullName evidence="7">NTF2 domain-containing protein</fullName>
    </recommendedName>
</protein>
<dbReference type="InterPro" id="IPR002075">
    <property type="entry name" value="NTF2_dom"/>
</dbReference>
<dbReference type="GO" id="GO:0016973">
    <property type="term" value="P:poly(A)+ mRNA export from nucleus"/>
    <property type="evidence" value="ECO:0007669"/>
    <property type="project" value="TreeGrafter"/>
</dbReference>
<dbReference type="InterPro" id="IPR032710">
    <property type="entry name" value="NTF2-like_dom_sf"/>
</dbReference>
<dbReference type="Gene3D" id="3.10.450.50">
    <property type="match status" value="1"/>
</dbReference>
<evidence type="ECO:0000259" key="7">
    <source>
        <dbReference type="PROSITE" id="PS50177"/>
    </source>
</evidence>
<dbReference type="InterPro" id="IPR018222">
    <property type="entry name" value="Nuclear_transport_factor_2_euk"/>
</dbReference>
<dbReference type="GO" id="GO:0003723">
    <property type="term" value="F:RNA binding"/>
    <property type="evidence" value="ECO:0007669"/>
    <property type="project" value="TreeGrafter"/>
</dbReference>
<comment type="similarity">
    <text evidence="2">Belongs to the NXF family.</text>
</comment>
<dbReference type="PROSITE" id="PS51450">
    <property type="entry name" value="LRR"/>
    <property type="match status" value="1"/>
</dbReference>
<gene>
    <name evidence="8" type="ORF">EHI8A_039580</name>
</gene>
<dbReference type="VEuPathDB" id="AmoebaDB:EHI8A_039580"/>
<evidence type="ECO:0000256" key="6">
    <source>
        <dbReference type="SAM" id="MobiDB-lite"/>
    </source>
</evidence>
<dbReference type="PANTHER" id="PTHR10662:SF22">
    <property type="entry name" value="NUCLEAR RNA EXPORT FACTOR 1"/>
    <property type="match status" value="1"/>
</dbReference>
<sequence>MKELKITYSMAKNSHKSKGNNKRTFQKKNTTKLSVTGFTGTSQQLVNWLSRAGQNIKKNIFVNGNNGTFTVSVSLPNLVEQILRLNGDNYDNSIVSICEMQQQPQATSLQSVVKELISRCYTAGDFSINLDNLQQKLQALGYQRNFDNVALNKIFELIALSKPALKAVHYCNNNLTSLVSFKNLGRLFPSLMGLDLTNNSIRQIDQLDHIKDLPLEVLTLLNNPITQDPNYLLIQIVFYFSLFYSTSSAVLKEYISHLFSQIRTYFKKIRLLDQKPLGTAFQFPISISNNLPSIEIGYFASFDIYSYANGFLTQYFELLDKNPGDLIRFYSPSSIFSLTLSDGVATFLSTSNRNHANQFAQNEYVSRLYIGPKIAPLFVNKFEHCTHKMNNIAFDVCQIQIPPLFPTVLNITAFGKCELNSREMNFYRTFILTPDNIIINEHLHLFKGDIPFVVVQQTKDAIDAINNVSNLTKLSVAEVLPFLKSTNYDSKMAVVRMTLVLKVMGSNFTKEQAGFICEKLQWNEQYIGQGISQYGSELFNKLQQI</sequence>
<dbReference type="Pfam" id="PF22602">
    <property type="entry name" value="NXF_NTF2"/>
    <property type="match status" value="1"/>
</dbReference>
<evidence type="ECO:0000256" key="1">
    <source>
        <dbReference type="ARBA" id="ARBA00004123"/>
    </source>
</evidence>
<feature type="compositionally biased region" description="Basic residues" evidence="6">
    <location>
        <begin position="13"/>
        <end position="27"/>
    </location>
</feature>
<dbReference type="GO" id="GO:0005634">
    <property type="term" value="C:nucleus"/>
    <property type="evidence" value="ECO:0007669"/>
    <property type="project" value="UniProtKB-SubCell"/>
</dbReference>
<dbReference type="InterPro" id="IPR030217">
    <property type="entry name" value="NXF_fam"/>
</dbReference>
<dbReference type="Proteomes" id="UP000030781">
    <property type="component" value="Unassembled WGS sequence"/>
</dbReference>
<feature type="region of interest" description="Disordered" evidence="6">
    <location>
        <begin position="8"/>
        <end position="27"/>
    </location>
</feature>
<accession>M3S8Z0</accession>
<dbReference type="PROSITE" id="PS50177">
    <property type="entry name" value="NTF2_DOMAIN"/>
    <property type="match status" value="1"/>
</dbReference>
<keyword evidence="4" id="KW-0509">mRNA transport</keyword>
<proteinExistence type="inferred from homology"/>
<dbReference type="SUPFAM" id="SSF52058">
    <property type="entry name" value="L domain-like"/>
    <property type="match status" value="1"/>
</dbReference>
<dbReference type="InterPro" id="IPR032675">
    <property type="entry name" value="LRR_dom_sf"/>
</dbReference>
<dbReference type="OrthoDB" id="25872at2759"/>
<dbReference type="EMBL" id="KB610622">
    <property type="protein sequence ID" value="EMH75484.1"/>
    <property type="molecule type" value="Genomic_DNA"/>
</dbReference>
<organism evidence="8 9">
    <name type="scientific">Entamoeba histolytica HM-1:IMSS-B</name>
    <dbReference type="NCBI Taxonomy" id="885319"/>
    <lineage>
        <taxon>Eukaryota</taxon>
        <taxon>Amoebozoa</taxon>
        <taxon>Evosea</taxon>
        <taxon>Archamoebae</taxon>
        <taxon>Mastigamoebida</taxon>
        <taxon>Entamoebidae</taxon>
        <taxon>Entamoeba</taxon>
    </lineage>
</organism>
<keyword evidence="5" id="KW-0539">Nucleus</keyword>
<evidence type="ECO:0000256" key="3">
    <source>
        <dbReference type="ARBA" id="ARBA00022448"/>
    </source>
</evidence>
<comment type="subcellular location">
    <subcellularLocation>
        <location evidence="1">Nucleus</location>
    </subcellularLocation>
</comment>
<dbReference type="Gene3D" id="3.80.10.10">
    <property type="entry name" value="Ribonuclease Inhibitor"/>
    <property type="match status" value="1"/>
</dbReference>
<dbReference type="PANTHER" id="PTHR10662">
    <property type="entry name" value="NUCLEAR RNA EXPORT FACTOR"/>
    <property type="match status" value="1"/>
</dbReference>